<dbReference type="EMBL" id="KV442094">
    <property type="protein sequence ID" value="OAQ24442.1"/>
    <property type="molecule type" value="Genomic_DNA"/>
</dbReference>
<sequence length="149" mass="17129">MAWIRTTICANPWLFSVSALLDPFQALFLNPLHLVFIYPFFLFSSIAPKHIYSDTHTLHSPPLLSSSHFRLYHSTNDPLLLPLSFVPCLLSLSLSSRSLSHTPSSPLLLSLRHFKLHSQRPTVSQRPFFRTVPPITHPTFSFVFFRFSH</sequence>
<accession>A0A197JGY2</accession>
<keyword evidence="1" id="KW-0472">Membrane</keyword>
<organism evidence="2 3">
    <name type="scientific">Linnemannia elongata AG-77</name>
    <dbReference type="NCBI Taxonomy" id="1314771"/>
    <lineage>
        <taxon>Eukaryota</taxon>
        <taxon>Fungi</taxon>
        <taxon>Fungi incertae sedis</taxon>
        <taxon>Mucoromycota</taxon>
        <taxon>Mortierellomycotina</taxon>
        <taxon>Mortierellomycetes</taxon>
        <taxon>Mortierellales</taxon>
        <taxon>Mortierellaceae</taxon>
        <taxon>Linnemannia</taxon>
    </lineage>
</organism>
<proteinExistence type="predicted"/>
<gene>
    <name evidence="2" type="ORF">K457DRAFT_838298</name>
</gene>
<evidence type="ECO:0000256" key="1">
    <source>
        <dbReference type="SAM" id="Phobius"/>
    </source>
</evidence>
<keyword evidence="3" id="KW-1185">Reference proteome</keyword>
<evidence type="ECO:0000313" key="3">
    <source>
        <dbReference type="Proteomes" id="UP000078512"/>
    </source>
</evidence>
<name>A0A197JGY2_9FUNG</name>
<keyword evidence="1" id="KW-1133">Transmembrane helix</keyword>
<reference evidence="2 3" key="1">
    <citation type="submission" date="2016-05" db="EMBL/GenBank/DDBJ databases">
        <title>Genome sequencing reveals origins of a unique bacterial endosymbiosis in the earliest lineages of terrestrial Fungi.</title>
        <authorList>
            <consortium name="DOE Joint Genome Institute"/>
            <person name="Uehling J."/>
            <person name="Gryganskyi A."/>
            <person name="Hameed K."/>
            <person name="Tschaplinski T."/>
            <person name="Misztal P."/>
            <person name="Wu S."/>
            <person name="Desiro A."/>
            <person name="Vande Pol N."/>
            <person name="Du Z.-Y."/>
            <person name="Zienkiewicz A."/>
            <person name="Zienkiewicz K."/>
            <person name="Morin E."/>
            <person name="Tisserant E."/>
            <person name="Splivallo R."/>
            <person name="Hainaut M."/>
            <person name="Henrissat B."/>
            <person name="Ohm R."/>
            <person name="Kuo A."/>
            <person name="Yan J."/>
            <person name="Lipzen A."/>
            <person name="Nolan M."/>
            <person name="Labutti K."/>
            <person name="Barry K."/>
            <person name="Goldstein A."/>
            <person name="Labbe J."/>
            <person name="Schadt C."/>
            <person name="Tuskan G."/>
            <person name="Grigoriev I."/>
            <person name="Martin F."/>
            <person name="Vilgalys R."/>
            <person name="Bonito G."/>
        </authorList>
    </citation>
    <scope>NUCLEOTIDE SEQUENCE [LARGE SCALE GENOMIC DNA]</scope>
    <source>
        <strain evidence="2 3">AG-77</strain>
    </source>
</reference>
<evidence type="ECO:0000313" key="2">
    <source>
        <dbReference type="EMBL" id="OAQ24442.1"/>
    </source>
</evidence>
<keyword evidence="1" id="KW-0812">Transmembrane</keyword>
<dbReference type="AlphaFoldDB" id="A0A197JGY2"/>
<feature type="transmembrane region" description="Helical" evidence="1">
    <location>
        <begin position="24"/>
        <end position="43"/>
    </location>
</feature>
<dbReference type="Proteomes" id="UP000078512">
    <property type="component" value="Unassembled WGS sequence"/>
</dbReference>
<protein>
    <submittedName>
        <fullName evidence="2">Uncharacterized protein</fullName>
    </submittedName>
</protein>